<evidence type="ECO:0000313" key="3">
    <source>
        <dbReference type="Proteomes" id="UP001596074"/>
    </source>
</evidence>
<sequence>MECPDFPILGTEPLPVELANTLYGGGGERTDFLGEAAWIDQWFACVWDAHGLATTPPTGLDRRAGRVHSLRDAVHDLLSAAADGRAPGQAAVSRVNDFARAAPAYPRLEWPAGGAPAVQWLDDTGGGTAVLGRIAGSCIELLTGERAEHLRRCRGPGCSMLFVKNHSRRRWCHPSCGHRDRQARYYRRRAAPEGSR</sequence>
<name>A0ABW0ZUP6_9ACTN</name>
<dbReference type="Pfam" id="PF11706">
    <property type="entry name" value="zf-CGNR"/>
    <property type="match status" value="1"/>
</dbReference>
<proteinExistence type="predicted"/>
<dbReference type="PANTHER" id="PTHR35525:SF3">
    <property type="entry name" value="BLL6575 PROTEIN"/>
    <property type="match status" value="1"/>
</dbReference>
<comment type="caution">
    <text evidence="2">The sequence shown here is derived from an EMBL/GenBank/DDBJ whole genome shotgun (WGS) entry which is preliminary data.</text>
</comment>
<dbReference type="PANTHER" id="PTHR35525">
    <property type="entry name" value="BLL6575 PROTEIN"/>
    <property type="match status" value="1"/>
</dbReference>
<dbReference type="InterPro" id="IPR010852">
    <property type="entry name" value="ABATE"/>
</dbReference>
<feature type="domain" description="Zinc finger CGNR" evidence="1">
    <location>
        <begin position="150"/>
        <end position="189"/>
    </location>
</feature>
<organism evidence="2 3">
    <name type="scientific">Actinomadura rugatobispora</name>
    <dbReference type="NCBI Taxonomy" id="1994"/>
    <lineage>
        <taxon>Bacteria</taxon>
        <taxon>Bacillati</taxon>
        <taxon>Actinomycetota</taxon>
        <taxon>Actinomycetes</taxon>
        <taxon>Streptosporangiales</taxon>
        <taxon>Thermomonosporaceae</taxon>
        <taxon>Actinomadura</taxon>
    </lineage>
</organism>
<keyword evidence="3" id="KW-1185">Reference proteome</keyword>
<dbReference type="InterPro" id="IPR021005">
    <property type="entry name" value="Znf_CGNR"/>
</dbReference>
<accession>A0ABW0ZUP6</accession>
<dbReference type="Gene3D" id="1.10.3300.10">
    <property type="entry name" value="Jann2411-like domain"/>
    <property type="match status" value="1"/>
</dbReference>
<evidence type="ECO:0000313" key="2">
    <source>
        <dbReference type="EMBL" id="MFC5746222.1"/>
    </source>
</evidence>
<evidence type="ECO:0000259" key="1">
    <source>
        <dbReference type="Pfam" id="PF11706"/>
    </source>
</evidence>
<dbReference type="RefSeq" id="WP_378281840.1">
    <property type="nucleotide sequence ID" value="NZ_JBHSON010000012.1"/>
</dbReference>
<dbReference type="Proteomes" id="UP001596074">
    <property type="component" value="Unassembled WGS sequence"/>
</dbReference>
<dbReference type="EMBL" id="JBHSON010000012">
    <property type="protein sequence ID" value="MFC5746222.1"/>
    <property type="molecule type" value="Genomic_DNA"/>
</dbReference>
<reference evidence="3" key="1">
    <citation type="journal article" date="2019" name="Int. J. Syst. Evol. Microbiol.">
        <title>The Global Catalogue of Microorganisms (GCM) 10K type strain sequencing project: providing services to taxonomists for standard genome sequencing and annotation.</title>
        <authorList>
            <consortium name="The Broad Institute Genomics Platform"/>
            <consortium name="The Broad Institute Genome Sequencing Center for Infectious Disease"/>
            <person name="Wu L."/>
            <person name="Ma J."/>
        </authorList>
    </citation>
    <scope>NUCLEOTIDE SEQUENCE [LARGE SCALE GENOMIC DNA]</scope>
    <source>
        <strain evidence="3">KCTC 42087</strain>
    </source>
</reference>
<gene>
    <name evidence="2" type="ORF">ACFPZN_11435</name>
</gene>
<dbReference type="SUPFAM" id="SSF160904">
    <property type="entry name" value="Jann2411-like"/>
    <property type="match status" value="1"/>
</dbReference>
<dbReference type="InterPro" id="IPR023286">
    <property type="entry name" value="ABATE_dom_sf"/>
</dbReference>
<protein>
    <submittedName>
        <fullName evidence="2">CGNR zinc finger domain-containing protein</fullName>
    </submittedName>
</protein>
<dbReference type="Pfam" id="PF07336">
    <property type="entry name" value="ABATE"/>
    <property type="match status" value="1"/>
</dbReference>